<feature type="domain" description="ABC transmembrane type-1" evidence="14">
    <location>
        <begin position="907"/>
        <end position="1172"/>
    </location>
</feature>
<evidence type="ECO:0000313" key="15">
    <source>
        <dbReference type="EMBL" id="OLN87448.1"/>
    </source>
</evidence>
<evidence type="ECO:0000256" key="4">
    <source>
        <dbReference type="ARBA" id="ARBA00022475"/>
    </source>
</evidence>
<dbReference type="InterPro" id="IPR003593">
    <property type="entry name" value="AAA+_ATPase"/>
</dbReference>
<dbReference type="InterPro" id="IPR044746">
    <property type="entry name" value="ABCC_6TM_D1"/>
</dbReference>
<feature type="compositionally biased region" description="Basic and acidic residues" evidence="11">
    <location>
        <begin position="593"/>
        <end position="604"/>
    </location>
</feature>
<dbReference type="FunFam" id="1.20.1560.10:FF:000055">
    <property type="entry name" value="ABC multidrug transporter (Eurofung)"/>
    <property type="match status" value="1"/>
</dbReference>
<dbReference type="EMBL" id="MPGH01000093">
    <property type="protein sequence ID" value="OLN87448.1"/>
    <property type="molecule type" value="Genomic_DNA"/>
</dbReference>
<comment type="caution">
    <text evidence="15">The sequence shown here is derived from an EMBL/GenBank/DDBJ whole genome shotgun (WGS) entry which is preliminary data.</text>
</comment>
<dbReference type="Pfam" id="PF24357">
    <property type="entry name" value="TMD0_ABC"/>
    <property type="match status" value="1"/>
</dbReference>
<evidence type="ECO:0000256" key="11">
    <source>
        <dbReference type="SAM" id="MobiDB-lite"/>
    </source>
</evidence>
<feature type="domain" description="ABC transmembrane type-1" evidence="14">
    <location>
        <begin position="279"/>
        <end position="554"/>
    </location>
</feature>
<keyword evidence="5 12" id="KW-0812">Transmembrane</keyword>
<dbReference type="InterPro" id="IPR027417">
    <property type="entry name" value="P-loop_NTPase"/>
</dbReference>
<gene>
    <name evidence="15" type="ORF">CCHL11_09120</name>
</gene>
<dbReference type="PANTHER" id="PTHR24223:SF404">
    <property type="entry name" value="ABC MULTIDRUG TRANSPORTER (EUROFUNG)-RELATED"/>
    <property type="match status" value="1"/>
</dbReference>
<feature type="transmembrane region" description="Helical" evidence="12">
    <location>
        <begin position="413"/>
        <end position="438"/>
    </location>
</feature>
<feature type="transmembrane region" description="Helical" evidence="12">
    <location>
        <begin position="264"/>
        <end position="291"/>
    </location>
</feature>
<keyword evidence="4" id="KW-1003">Cell membrane</keyword>
<comment type="subcellular location">
    <subcellularLocation>
        <location evidence="1">Cell membrane</location>
        <topology evidence="1">Multi-pass membrane protein</topology>
    </subcellularLocation>
</comment>
<evidence type="ECO:0000313" key="16">
    <source>
        <dbReference type="Proteomes" id="UP000186583"/>
    </source>
</evidence>
<dbReference type="FunFam" id="3.40.50.300:FF:002145">
    <property type="entry name" value="ABC transporter (MsbA subfamily)"/>
    <property type="match status" value="1"/>
</dbReference>
<feature type="region of interest" description="Disordered" evidence="11">
    <location>
        <begin position="582"/>
        <end position="609"/>
    </location>
</feature>
<dbReference type="InterPro" id="IPR044726">
    <property type="entry name" value="ABCC_6TM_D2"/>
</dbReference>
<dbReference type="CDD" id="cd03244">
    <property type="entry name" value="ABCC_MRP_domain2"/>
    <property type="match status" value="1"/>
</dbReference>
<evidence type="ECO:0000256" key="10">
    <source>
        <dbReference type="ARBA" id="ARBA00023180"/>
    </source>
</evidence>
<dbReference type="STRING" id="708187.A0A1Q8RT01"/>
<dbReference type="SUPFAM" id="SSF52540">
    <property type="entry name" value="P-loop containing nucleoside triphosphate hydrolases"/>
    <property type="match status" value="2"/>
</dbReference>
<feature type="transmembrane region" description="Helical" evidence="12">
    <location>
        <begin position="386"/>
        <end position="407"/>
    </location>
</feature>
<reference evidence="15 16" key="1">
    <citation type="submission" date="2016-11" db="EMBL/GenBank/DDBJ databases">
        <title>Draft Genome Assembly of Colletotrichum chlorophyti a pathogen of herbaceous plants.</title>
        <authorList>
            <person name="Gan P."/>
            <person name="Narusaka M."/>
            <person name="Tsushima A."/>
            <person name="Narusaka Y."/>
            <person name="Takano Y."/>
            <person name="Shirasu K."/>
        </authorList>
    </citation>
    <scope>NUCLEOTIDE SEQUENCE [LARGE SCALE GENOMIC DNA]</scope>
    <source>
        <strain evidence="15 16">NTL11</strain>
    </source>
</reference>
<name>A0A1Q8RT01_9PEZI</name>
<feature type="transmembrane region" description="Helical" evidence="12">
    <location>
        <begin position="65"/>
        <end position="86"/>
    </location>
</feature>
<dbReference type="CDD" id="cd18579">
    <property type="entry name" value="ABC_6TM_ABCC_D1"/>
    <property type="match status" value="1"/>
</dbReference>
<feature type="domain" description="ABC transporter" evidence="13">
    <location>
        <begin position="612"/>
        <end position="847"/>
    </location>
</feature>
<dbReference type="InterPro" id="IPR036640">
    <property type="entry name" value="ABC1_TM_sf"/>
</dbReference>
<dbReference type="Pfam" id="PF00664">
    <property type="entry name" value="ABC_membrane"/>
    <property type="match status" value="2"/>
</dbReference>
<feature type="transmembrane region" description="Helical" evidence="12">
    <location>
        <begin position="130"/>
        <end position="149"/>
    </location>
</feature>
<dbReference type="SUPFAM" id="SSF90123">
    <property type="entry name" value="ABC transporter transmembrane region"/>
    <property type="match status" value="2"/>
</dbReference>
<evidence type="ECO:0000256" key="5">
    <source>
        <dbReference type="ARBA" id="ARBA00022692"/>
    </source>
</evidence>
<feature type="transmembrane region" description="Helical" evidence="12">
    <location>
        <begin position="311"/>
        <end position="330"/>
    </location>
</feature>
<dbReference type="GO" id="GO:0005524">
    <property type="term" value="F:ATP binding"/>
    <property type="evidence" value="ECO:0007669"/>
    <property type="project" value="UniProtKB-KW"/>
</dbReference>
<feature type="transmembrane region" description="Helical" evidence="12">
    <location>
        <begin position="949"/>
        <end position="971"/>
    </location>
</feature>
<dbReference type="InterPro" id="IPR056227">
    <property type="entry name" value="TMD0_ABC"/>
</dbReference>
<feature type="transmembrane region" description="Helical" evidence="12">
    <location>
        <begin position="31"/>
        <end position="53"/>
    </location>
</feature>
<evidence type="ECO:0000259" key="14">
    <source>
        <dbReference type="PROSITE" id="PS50929"/>
    </source>
</evidence>
<keyword evidence="10" id="KW-0325">Glycoprotein</keyword>
<dbReference type="PROSITE" id="PS00211">
    <property type="entry name" value="ABC_TRANSPORTER_1"/>
    <property type="match status" value="1"/>
</dbReference>
<dbReference type="PANTHER" id="PTHR24223">
    <property type="entry name" value="ATP-BINDING CASSETTE SUB-FAMILY C"/>
    <property type="match status" value="1"/>
</dbReference>
<dbReference type="CDD" id="cd03250">
    <property type="entry name" value="ABCC_MRP_domain1"/>
    <property type="match status" value="1"/>
</dbReference>
<dbReference type="FunFam" id="1.20.1560.10:FF:000066">
    <property type="entry name" value="ABC multidrug transporter (Eurofung)"/>
    <property type="match status" value="1"/>
</dbReference>
<dbReference type="GO" id="GO:0140359">
    <property type="term" value="F:ABC-type transporter activity"/>
    <property type="evidence" value="ECO:0007669"/>
    <property type="project" value="InterPro"/>
</dbReference>
<evidence type="ECO:0000256" key="1">
    <source>
        <dbReference type="ARBA" id="ARBA00004651"/>
    </source>
</evidence>
<feature type="transmembrane region" description="Helical" evidence="12">
    <location>
        <begin position="908"/>
        <end position="929"/>
    </location>
</feature>
<keyword evidence="8 12" id="KW-1133">Transmembrane helix</keyword>
<dbReference type="InterPro" id="IPR003439">
    <property type="entry name" value="ABC_transporter-like_ATP-bd"/>
</dbReference>
<sequence>MTCSAFSDNSFGPRVGINCRSFDFTLQFEDMFFACLPSALFILLAPSNIVTLLKKPADFSFRSKLLAGKSLALALLIVSRIILLALRSQTSSFQTLASLAADILAVVATIFVFVVSTLNHQRSPRPSTLLSLYLSCSVILTIARVRTAWLLGQGTYVPAIFTFELTSLVAATVLESIQSKRRLLTADIPTGRNITSEQSSGFWARTCFLWLTQTFYLGYSRVISLSDLPRLDPSLESRALHKDLNTAWDKYDHQRRHSLLRACFWAYIVPFLSPVLPRLCLTAFTFTQPILIKSTVAFVSQMEPDANYGRGLIGAWALVYVGIAVSNSIYQYHNLRFTSRLRGGLIALIYEQAVNIREVDVGDITAVALMGTDVERIFGAMSRFHTVWGTLLDIAVASWLLGLQLSIACLAPIVLVLVFIASISRISIATQAAQLRWIEKIQERLRMTSTMLGEMKAVKMLGLTQVMSNTIQGFRNDEINTSRSFRKLLVATLMLSLTPINLAPVVTFGVYVVISIFWKNETLLPAQAFTSLALVALLTTPVITFIQLLPTIVQSLACFNRIQEFCNYGTKTGATDRITGVYSSHTSQSPADEGAKLSVPHDTKNATPPSQVPIASFAGESFGWKQDQLILHNINIDIPRYAVTVIVGPVGSGKSAFLSAVLGDLVATAPSSAPSTSRLFVRDDMAYCSQTPWLENGTIRENIIGVSSYEQKWYDCVTNTCCLDADLQALPKGDFTVVGSKGVNLSGGQKQRIALARAVYSRCKIALLDDVFSGMDAHTSHHVSTRLVGPDGLLRRHKISVVMVTHNHKIMALADNIISLENGTIVKFGSSATFATTQVPFNQLNQELFSDAIVEESRDIDISSSHVEQPAKSADINRPECQQNDTRRKNGEKAVYTYYLKHAGWKAVVMYTVSVVMWIFFSEFSTVWVKWWSEAHATEPNMGVGYYMGIYGMLGILGTLSGTLAAWFAFLDIISNTAINLHSDLLRTTLAFSEDMQLIDMDLPSAMVNYTSMAVSVMAKVIVLAVFSQYLGITLPFLATLLYFLQRFYLLTSRQIRLLGIEAKAPLYSHFAESVAGGATIRAFRWQGQYQGRNYRHIDASQCPSYVQSCIQSWLTFVLNLVVAVLAVLLMAIVVTWHGEFSPGSVGVSLVMVIGFGEVLAHLIQNWTKLESSIGAVARVRRFVSETASEETSGRRSLTQDWPRAGALNFSSVVASYGPGMNPVLKGVSLTIEAGQHVAICGRSGSGKTSLIMSFLQMMDLLEGRIELDGVDISTLIQNGLRSCVNVIPQDPFLMPGTIRFNINPFGAVVNDEKIIDALRRVGMWTLVQEKGGLDTEMDVKAWSAGHKQLLCLARAMMRQSKILILDEAMSNVDAETESAMQNIVDTEFRDCTVLAVMHKLKHTVRYDKVALISDGKLLEFGEPASLISGETCFADLYRLDEE</sequence>
<dbReference type="PROSITE" id="PS50929">
    <property type="entry name" value="ABC_TM1F"/>
    <property type="match status" value="2"/>
</dbReference>
<evidence type="ECO:0000256" key="9">
    <source>
        <dbReference type="ARBA" id="ARBA00023136"/>
    </source>
</evidence>
<evidence type="ECO:0000256" key="8">
    <source>
        <dbReference type="ARBA" id="ARBA00022989"/>
    </source>
</evidence>
<evidence type="ECO:0000259" key="13">
    <source>
        <dbReference type="PROSITE" id="PS50893"/>
    </source>
</evidence>
<dbReference type="CDD" id="cd18580">
    <property type="entry name" value="ABC_6TM_ABCC_D2"/>
    <property type="match status" value="1"/>
</dbReference>
<comment type="similarity">
    <text evidence="2">Belongs to the ABC transporter superfamily. ABCC family. Conjugate transporter (TC 3.A.1.208) subfamily.</text>
</comment>
<evidence type="ECO:0000256" key="7">
    <source>
        <dbReference type="ARBA" id="ARBA00022840"/>
    </source>
</evidence>
<dbReference type="PROSITE" id="PS50893">
    <property type="entry name" value="ABC_TRANSPORTER_2"/>
    <property type="match status" value="2"/>
</dbReference>
<feature type="transmembrane region" description="Helical" evidence="12">
    <location>
        <begin position="1114"/>
        <end position="1138"/>
    </location>
</feature>
<feature type="transmembrane region" description="Helical" evidence="12">
    <location>
        <begin position="524"/>
        <end position="546"/>
    </location>
</feature>
<dbReference type="InterPro" id="IPR050173">
    <property type="entry name" value="ABC_transporter_C-like"/>
</dbReference>
<protein>
    <submittedName>
        <fullName evidence="15">Canalicular multispecific organic anion transporter 2-like protein 2</fullName>
    </submittedName>
</protein>
<proteinExistence type="inferred from homology"/>
<feature type="domain" description="ABC transporter" evidence="13">
    <location>
        <begin position="1208"/>
        <end position="1440"/>
    </location>
</feature>
<evidence type="ECO:0000256" key="2">
    <source>
        <dbReference type="ARBA" id="ARBA00009726"/>
    </source>
</evidence>
<dbReference type="Proteomes" id="UP000186583">
    <property type="component" value="Unassembled WGS sequence"/>
</dbReference>
<dbReference type="SMART" id="SM00382">
    <property type="entry name" value="AAA"/>
    <property type="match status" value="2"/>
</dbReference>
<feature type="region of interest" description="Disordered" evidence="11">
    <location>
        <begin position="866"/>
        <end position="887"/>
    </location>
</feature>
<accession>A0A1Q8RT01</accession>
<dbReference type="OrthoDB" id="6500128at2759"/>
<dbReference type="InterPro" id="IPR017871">
    <property type="entry name" value="ABC_transporter-like_CS"/>
</dbReference>
<keyword evidence="16" id="KW-1185">Reference proteome</keyword>
<keyword evidence="9 12" id="KW-0472">Membrane</keyword>
<keyword evidence="3" id="KW-0813">Transport</keyword>
<feature type="transmembrane region" description="Helical" evidence="12">
    <location>
        <begin position="98"/>
        <end position="118"/>
    </location>
</feature>
<evidence type="ECO:0000256" key="12">
    <source>
        <dbReference type="SAM" id="Phobius"/>
    </source>
</evidence>
<dbReference type="Gene3D" id="1.20.1560.10">
    <property type="entry name" value="ABC transporter type 1, transmembrane domain"/>
    <property type="match status" value="2"/>
</dbReference>
<dbReference type="GO" id="GO:0005886">
    <property type="term" value="C:plasma membrane"/>
    <property type="evidence" value="ECO:0007669"/>
    <property type="project" value="UniProtKB-SubCell"/>
</dbReference>
<evidence type="ECO:0000256" key="6">
    <source>
        <dbReference type="ARBA" id="ARBA00022741"/>
    </source>
</evidence>
<feature type="transmembrane region" description="Helical" evidence="12">
    <location>
        <begin position="1144"/>
        <end position="1164"/>
    </location>
</feature>
<feature type="transmembrane region" description="Helical" evidence="12">
    <location>
        <begin position="488"/>
        <end position="518"/>
    </location>
</feature>
<keyword evidence="6" id="KW-0547">Nucleotide-binding</keyword>
<dbReference type="Gene3D" id="3.40.50.300">
    <property type="entry name" value="P-loop containing nucleotide triphosphate hydrolases"/>
    <property type="match status" value="2"/>
</dbReference>
<evidence type="ECO:0000256" key="3">
    <source>
        <dbReference type="ARBA" id="ARBA00022448"/>
    </source>
</evidence>
<dbReference type="InterPro" id="IPR011527">
    <property type="entry name" value="ABC1_TM_dom"/>
</dbReference>
<organism evidence="15 16">
    <name type="scientific">Colletotrichum chlorophyti</name>
    <dbReference type="NCBI Taxonomy" id="708187"/>
    <lineage>
        <taxon>Eukaryota</taxon>
        <taxon>Fungi</taxon>
        <taxon>Dikarya</taxon>
        <taxon>Ascomycota</taxon>
        <taxon>Pezizomycotina</taxon>
        <taxon>Sordariomycetes</taxon>
        <taxon>Hypocreomycetidae</taxon>
        <taxon>Glomerellales</taxon>
        <taxon>Glomerellaceae</taxon>
        <taxon>Colletotrichum</taxon>
    </lineage>
</organism>
<dbReference type="GO" id="GO:0016887">
    <property type="term" value="F:ATP hydrolysis activity"/>
    <property type="evidence" value="ECO:0007669"/>
    <property type="project" value="InterPro"/>
</dbReference>
<keyword evidence="7" id="KW-0067">ATP-binding</keyword>
<dbReference type="Pfam" id="PF00005">
    <property type="entry name" value="ABC_tran"/>
    <property type="match status" value="2"/>
</dbReference>
<feature type="transmembrane region" description="Helical" evidence="12">
    <location>
        <begin position="155"/>
        <end position="174"/>
    </location>
</feature>